<sequence>MLGDARLPAKRLYEMGWVARVVEDGTARATALDLAHRIGQMAPRAVRHFKELVLASNFTEPQESLARGMEQAVDLMSMSDTAEGVRASLEGRLPQFRDE</sequence>
<dbReference type="InterPro" id="IPR029045">
    <property type="entry name" value="ClpP/crotonase-like_dom_sf"/>
</dbReference>
<organism evidence="1">
    <name type="scientific">freshwater metagenome</name>
    <dbReference type="NCBI Taxonomy" id="449393"/>
    <lineage>
        <taxon>unclassified sequences</taxon>
        <taxon>metagenomes</taxon>
        <taxon>ecological metagenomes</taxon>
    </lineage>
</organism>
<dbReference type="EMBL" id="CAFAAQ010000143">
    <property type="protein sequence ID" value="CAB4814971.1"/>
    <property type="molecule type" value="Genomic_DNA"/>
</dbReference>
<gene>
    <name evidence="1" type="ORF">UFOPK3046_01391</name>
</gene>
<evidence type="ECO:0000313" key="1">
    <source>
        <dbReference type="EMBL" id="CAB4814971.1"/>
    </source>
</evidence>
<reference evidence="1" key="1">
    <citation type="submission" date="2020-05" db="EMBL/GenBank/DDBJ databases">
        <authorList>
            <person name="Chiriac C."/>
            <person name="Salcher M."/>
            <person name="Ghai R."/>
            <person name="Kavagutti S V."/>
        </authorList>
    </citation>
    <scope>NUCLEOTIDE SEQUENCE</scope>
</reference>
<proteinExistence type="predicted"/>
<dbReference type="AlphaFoldDB" id="A0A6J6YZJ9"/>
<protein>
    <submittedName>
        <fullName evidence="1">Unannotated protein</fullName>
    </submittedName>
</protein>
<dbReference type="Gene3D" id="3.90.226.10">
    <property type="entry name" value="2-enoyl-CoA Hydratase, Chain A, domain 1"/>
    <property type="match status" value="1"/>
</dbReference>
<name>A0A6J6YZJ9_9ZZZZ</name>
<dbReference type="SUPFAM" id="SSF52096">
    <property type="entry name" value="ClpP/crotonase"/>
    <property type="match status" value="1"/>
</dbReference>
<accession>A0A6J6YZJ9</accession>